<dbReference type="InterPro" id="IPR032710">
    <property type="entry name" value="NTF2-like_dom_sf"/>
</dbReference>
<evidence type="ECO:0000313" key="2">
    <source>
        <dbReference type="EMBL" id="TQF13280.1"/>
    </source>
</evidence>
<evidence type="ECO:0000313" key="3">
    <source>
        <dbReference type="Proteomes" id="UP000315369"/>
    </source>
</evidence>
<gene>
    <name evidence="2" type="ORF">FJV41_24805</name>
</gene>
<dbReference type="EMBL" id="VIFM01000106">
    <property type="protein sequence ID" value="TQF13280.1"/>
    <property type="molecule type" value="Genomic_DNA"/>
</dbReference>
<comment type="caution">
    <text evidence="2">The sequence shown here is derived from an EMBL/GenBank/DDBJ whole genome shotgun (WGS) entry which is preliminary data.</text>
</comment>
<dbReference type="OrthoDB" id="5383110at2"/>
<dbReference type="SUPFAM" id="SSF54427">
    <property type="entry name" value="NTF2-like"/>
    <property type="match status" value="1"/>
</dbReference>
<organism evidence="2 3">
    <name type="scientific">Myxococcus llanfairpwllgwyngyllgogerychwyrndrobwllllantysiliogogogochensis</name>
    <dbReference type="NCBI Taxonomy" id="2590453"/>
    <lineage>
        <taxon>Bacteria</taxon>
        <taxon>Pseudomonadati</taxon>
        <taxon>Myxococcota</taxon>
        <taxon>Myxococcia</taxon>
        <taxon>Myxococcales</taxon>
        <taxon>Cystobacterineae</taxon>
        <taxon>Myxococcaceae</taxon>
        <taxon>Myxococcus</taxon>
    </lineage>
</organism>
<sequence length="127" mass="13952">MMTEEDLLAAEESLRQAMLRGDVAALDALISDDLVFVNHTGQVFDKEADLAAHRSRALRLTRLDVSAPIIRYLSAGAVVIVSASVKGTHDGTEFEARLRYSRVWQWVDERPQVVTGQCTVILGGEPS</sequence>
<reference evidence="2 3" key="1">
    <citation type="submission" date="2019-06" db="EMBL/GenBank/DDBJ databases">
        <authorList>
            <person name="Livingstone P."/>
            <person name="Whitworth D."/>
        </authorList>
    </citation>
    <scope>NUCLEOTIDE SEQUENCE [LARGE SCALE GENOMIC DNA]</scope>
    <source>
        <strain evidence="2 3">AM401</strain>
    </source>
</reference>
<dbReference type="AlphaFoldDB" id="A0A540WWG0"/>
<keyword evidence="3" id="KW-1185">Reference proteome</keyword>
<evidence type="ECO:0000259" key="1">
    <source>
        <dbReference type="Pfam" id="PF14534"/>
    </source>
</evidence>
<protein>
    <submittedName>
        <fullName evidence="2">Nuclear transport factor 2 family protein</fullName>
    </submittedName>
</protein>
<accession>A0A540WWG0</accession>
<dbReference type="Proteomes" id="UP000315369">
    <property type="component" value="Unassembled WGS sequence"/>
</dbReference>
<proteinExistence type="predicted"/>
<dbReference type="InterPro" id="IPR027843">
    <property type="entry name" value="DUF4440"/>
</dbReference>
<name>A0A540WWG0_9BACT</name>
<feature type="domain" description="DUF4440" evidence="1">
    <location>
        <begin position="7"/>
        <end position="105"/>
    </location>
</feature>
<dbReference type="RefSeq" id="WP_141645021.1">
    <property type="nucleotide sequence ID" value="NZ_VIFM01000106.1"/>
</dbReference>
<dbReference type="Gene3D" id="3.10.450.50">
    <property type="match status" value="1"/>
</dbReference>
<dbReference type="Pfam" id="PF14534">
    <property type="entry name" value="DUF4440"/>
    <property type="match status" value="1"/>
</dbReference>